<evidence type="ECO:0000313" key="17">
    <source>
        <dbReference type="Proteomes" id="UP000033035"/>
    </source>
</evidence>
<evidence type="ECO:0000259" key="15">
    <source>
        <dbReference type="SMART" id="SM00965"/>
    </source>
</evidence>
<dbReference type="AlphaFoldDB" id="A0A0F5ILR3"/>
<dbReference type="Pfam" id="PF07660">
    <property type="entry name" value="STN"/>
    <property type="match status" value="1"/>
</dbReference>
<dbReference type="GO" id="GO:0015344">
    <property type="term" value="F:siderophore uptake transmembrane transporter activity"/>
    <property type="evidence" value="ECO:0007669"/>
    <property type="project" value="TreeGrafter"/>
</dbReference>
<dbReference type="PROSITE" id="PS52016">
    <property type="entry name" value="TONB_DEPENDENT_REC_3"/>
    <property type="match status" value="1"/>
</dbReference>
<dbReference type="InterPro" id="IPR023996">
    <property type="entry name" value="TonB-dep_OMP_SusC/RagA"/>
</dbReference>
<dbReference type="SUPFAM" id="SSF56935">
    <property type="entry name" value="Porins"/>
    <property type="match status" value="1"/>
</dbReference>
<evidence type="ECO:0000313" key="16">
    <source>
        <dbReference type="EMBL" id="KKB46027.1"/>
    </source>
</evidence>
<feature type="domain" description="Secretin/TonB short N-terminal" evidence="15">
    <location>
        <begin position="49"/>
        <end position="100"/>
    </location>
</feature>
<evidence type="ECO:0000256" key="10">
    <source>
        <dbReference type="ARBA" id="ARBA00023170"/>
    </source>
</evidence>
<evidence type="ECO:0000256" key="14">
    <source>
        <dbReference type="SAM" id="SignalP"/>
    </source>
</evidence>
<dbReference type="HOGENOM" id="CLU_004317_1_1_10"/>
<dbReference type="PANTHER" id="PTHR30069">
    <property type="entry name" value="TONB-DEPENDENT OUTER MEMBRANE RECEPTOR"/>
    <property type="match status" value="1"/>
</dbReference>
<dbReference type="InterPro" id="IPR012910">
    <property type="entry name" value="Plug_dom"/>
</dbReference>
<dbReference type="InterPro" id="IPR011662">
    <property type="entry name" value="Secretin/TonB_short_N"/>
</dbReference>
<keyword evidence="8 13" id="KW-0798">TonB box</keyword>
<dbReference type="SMART" id="SM00965">
    <property type="entry name" value="STN"/>
    <property type="match status" value="1"/>
</dbReference>
<dbReference type="Gene3D" id="2.60.40.1120">
    <property type="entry name" value="Carboxypeptidase-like, regulatory domain"/>
    <property type="match status" value="1"/>
</dbReference>
<dbReference type="PATRIC" id="fig|1203610.3.peg.5374"/>
<evidence type="ECO:0000256" key="12">
    <source>
        <dbReference type="PROSITE-ProRule" id="PRU01360"/>
    </source>
</evidence>
<keyword evidence="17" id="KW-1185">Reference proteome</keyword>
<comment type="similarity">
    <text evidence="12 13">Belongs to the TonB-dependent receptor family.</text>
</comment>
<dbReference type="SUPFAM" id="SSF49464">
    <property type="entry name" value="Carboxypeptidase regulatory domain-like"/>
    <property type="match status" value="1"/>
</dbReference>
<keyword evidence="7" id="KW-0408">Iron</keyword>
<evidence type="ECO:0000256" key="5">
    <source>
        <dbReference type="ARBA" id="ARBA00022692"/>
    </source>
</evidence>
<comment type="subcellular location">
    <subcellularLocation>
        <location evidence="1 12">Cell outer membrane</location>
        <topology evidence="1 12">Multi-pass membrane protein</topology>
    </subcellularLocation>
</comment>
<dbReference type="FunFam" id="2.60.40.1120:FF:000003">
    <property type="entry name" value="Outer membrane protein Omp121"/>
    <property type="match status" value="1"/>
</dbReference>
<evidence type="ECO:0000256" key="13">
    <source>
        <dbReference type="RuleBase" id="RU003357"/>
    </source>
</evidence>
<dbReference type="FunFam" id="2.170.130.10:FF:000003">
    <property type="entry name" value="SusC/RagA family TonB-linked outer membrane protein"/>
    <property type="match status" value="1"/>
</dbReference>
<organism evidence="16 17">
    <name type="scientific">Parabacteroides gordonii MS-1 = DSM 23371</name>
    <dbReference type="NCBI Taxonomy" id="1203610"/>
    <lineage>
        <taxon>Bacteria</taxon>
        <taxon>Pseudomonadati</taxon>
        <taxon>Bacteroidota</taxon>
        <taxon>Bacteroidia</taxon>
        <taxon>Bacteroidales</taxon>
        <taxon>Tannerellaceae</taxon>
        <taxon>Parabacteroides</taxon>
    </lineage>
</organism>
<keyword evidence="11 12" id="KW-0998">Cell outer membrane</keyword>
<evidence type="ECO:0000256" key="9">
    <source>
        <dbReference type="ARBA" id="ARBA00023136"/>
    </source>
</evidence>
<dbReference type="InterPro" id="IPR023997">
    <property type="entry name" value="TonB-dep_OMP_SusC/RagA_CS"/>
</dbReference>
<evidence type="ECO:0000256" key="7">
    <source>
        <dbReference type="ARBA" id="ARBA00023004"/>
    </source>
</evidence>
<dbReference type="Gene3D" id="2.40.170.20">
    <property type="entry name" value="TonB-dependent receptor, beta-barrel domain"/>
    <property type="match status" value="1"/>
</dbReference>
<evidence type="ECO:0000256" key="6">
    <source>
        <dbReference type="ARBA" id="ARBA00022729"/>
    </source>
</evidence>
<dbReference type="Gene3D" id="2.170.130.10">
    <property type="entry name" value="TonB-dependent receptor, plug domain"/>
    <property type="match status" value="1"/>
</dbReference>
<keyword evidence="9 12" id="KW-0472">Membrane</keyword>
<keyword evidence="3 12" id="KW-1134">Transmembrane beta strand</keyword>
<name>A0A0F5ILR3_9BACT</name>
<dbReference type="InterPro" id="IPR036942">
    <property type="entry name" value="Beta-barrel_TonB_sf"/>
</dbReference>
<evidence type="ECO:0000256" key="4">
    <source>
        <dbReference type="ARBA" id="ARBA00022496"/>
    </source>
</evidence>
<evidence type="ECO:0000256" key="1">
    <source>
        <dbReference type="ARBA" id="ARBA00004571"/>
    </source>
</evidence>
<dbReference type="Proteomes" id="UP000033035">
    <property type="component" value="Unassembled WGS sequence"/>
</dbReference>
<keyword evidence="2 12" id="KW-0813">Transport</keyword>
<protein>
    <submittedName>
        <fullName evidence="16">SusC/RagA family TonB-linked outer membrane protein</fullName>
    </submittedName>
</protein>
<dbReference type="GO" id="GO:0044718">
    <property type="term" value="P:siderophore transmembrane transport"/>
    <property type="evidence" value="ECO:0007669"/>
    <property type="project" value="TreeGrafter"/>
</dbReference>
<dbReference type="InterPro" id="IPR037066">
    <property type="entry name" value="Plug_dom_sf"/>
</dbReference>
<dbReference type="Pfam" id="PF13715">
    <property type="entry name" value="CarbopepD_reg_2"/>
    <property type="match status" value="1"/>
</dbReference>
<dbReference type="InterPro" id="IPR039426">
    <property type="entry name" value="TonB-dep_rcpt-like"/>
</dbReference>
<evidence type="ECO:0000256" key="8">
    <source>
        <dbReference type="ARBA" id="ARBA00023077"/>
    </source>
</evidence>
<gene>
    <name evidence="16" type="ORF">HMPREF1536_05259</name>
</gene>
<reference evidence="16 17" key="1">
    <citation type="submission" date="2013-04" db="EMBL/GenBank/DDBJ databases">
        <title>The Genome Sequence of Parabacteroides gordonii DSM 23371.</title>
        <authorList>
            <consortium name="The Broad Institute Genomics Platform"/>
            <person name="Earl A."/>
            <person name="Ward D."/>
            <person name="Feldgarden M."/>
            <person name="Gevers D."/>
            <person name="Martens E."/>
            <person name="Sakamoto M."/>
            <person name="Benno Y."/>
            <person name="Suzuki N."/>
            <person name="Matsunaga N."/>
            <person name="Koshihara K."/>
            <person name="Seki M."/>
            <person name="Komiya H."/>
            <person name="Walker B."/>
            <person name="Young S."/>
            <person name="Zeng Q."/>
            <person name="Gargeya S."/>
            <person name="Fitzgerald M."/>
            <person name="Haas B."/>
            <person name="Abouelleil A."/>
            <person name="Allen A.W."/>
            <person name="Alvarado L."/>
            <person name="Arachchi H.M."/>
            <person name="Berlin A.M."/>
            <person name="Chapman S.B."/>
            <person name="Gainer-Dewar J."/>
            <person name="Goldberg J."/>
            <person name="Griggs A."/>
            <person name="Gujja S."/>
            <person name="Hansen M."/>
            <person name="Howarth C."/>
            <person name="Imamovic A."/>
            <person name="Ireland A."/>
            <person name="Larimer J."/>
            <person name="McCowan C."/>
            <person name="Murphy C."/>
            <person name="Pearson M."/>
            <person name="Poon T.W."/>
            <person name="Priest M."/>
            <person name="Roberts A."/>
            <person name="Saif S."/>
            <person name="Shea T."/>
            <person name="Sisk P."/>
            <person name="Sykes S."/>
            <person name="Wortman J."/>
            <person name="Nusbaum C."/>
            <person name="Birren B."/>
        </authorList>
    </citation>
    <scope>NUCLEOTIDE SEQUENCE [LARGE SCALE GENOMIC DNA]</scope>
    <source>
        <strain evidence="16 17">MS-1</strain>
    </source>
</reference>
<keyword evidence="10" id="KW-0675">Receptor</keyword>
<dbReference type="GO" id="GO:0009279">
    <property type="term" value="C:cell outer membrane"/>
    <property type="evidence" value="ECO:0007669"/>
    <property type="project" value="UniProtKB-SubCell"/>
</dbReference>
<keyword evidence="5 12" id="KW-0812">Transmembrane</keyword>
<evidence type="ECO:0000256" key="3">
    <source>
        <dbReference type="ARBA" id="ARBA00022452"/>
    </source>
</evidence>
<keyword evidence="6 14" id="KW-0732">Signal</keyword>
<dbReference type="InterPro" id="IPR008969">
    <property type="entry name" value="CarboxyPept-like_regulatory"/>
</dbReference>
<dbReference type="STRING" id="1203610.HMPREF1536_05259"/>
<accession>A0A0F5ILR3</accession>
<feature type="signal peptide" evidence="14">
    <location>
        <begin position="1"/>
        <end position="17"/>
    </location>
</feature>
<keyword evidence="4" id="KW-0410">Iron transport</keyword>
<dbReference type="Pfam" id="PF07715">
    <property type="entry name" value="Plug"/>
    <property type="match status" value="1"/>
</dbReference>
<sequence>MRLSVVLCLLTIFCASANVSYSQVAEISLDLSNVTLKQALDEVKQQSEYSFWYRDKEINLNKKVSVRLNKQNINVVLDNLLAGQGLAYMIDEKHIIIYKKTEDTVPGEILQQIKRITGKVVDHKGETVIGANILVKHSNNNGTVTDIDGNFSLDVPENAVIQVSYIGYVEQEIKVGNQSTLKIVLQEDTRTLDEVVVVGYGTQKKVNLTGAVTSISSEVINKRQVGQASLALQGTAPGVTITQRSGQPGLDEGDIKIRGIGTLNNANPLILVDGIEMGVNSLDVSTIESISVLKDAASASIYGSKAANGVILVTTKRAAEGKFNISYSGYVTKQSLTNLPKKLGAIDHMTLLNESKLNAGAGAVYTEEQIKDWREKGPSDRDRYPDTDWQDAILQGNGLQHNHSLTMTGGNDKLKVLASIGYLGQGGIIKNVDYERISLRLNTDFIFSKHFSSSLDVYLYNSNRNSVAKYDSESSNGSGIGYIFYLMNKLPAVQACQYSNGNYAEGQNGENPVASIYQGGFTNEKSTPMMGNLSFKWTPMDDFWMQAAFSPSISYPQSKAFINRVTTYNPDGSVFSTLPSKSNLTMQSDYNRYLQFRSTANYKKTIRQHTIAALAGFQYESNYSSGFNAFRDDYLFPEYTVLQAGSVENMRNDGWAGENVLMSWFGRVNYDFNSKYLFEANIRYDGSSKFGKGNKWGAFPSFSAGWRLSEEAFWNNLKEYVSNFKVRASWGTLGNQSISDNYPFSSNIDMTTKYISEDRLMDGAAVLTMNNPDITWETTQMTNIGIDFNLIDKISVSFDWYYKKTKDILLKLDIPRTMGLQATYQNAGTVENKGYDLNVTYSDKVGDFDFDLSFNLSDVKNKILDLKGINGTGLVTNREGYSINSLYMYKSLGILSASDFEADGTYKWTRQIRDLAPGDLRYENRNGDDLVNDDDRQVLGSTIPRYTYGINFAGRYKGFDLNLLLQGVGKVDGYLTQTAMYPFHMGGTAFDIHKDRWTTENQDTGAAFPRLYFNDSNNYLNSDFYKKSAAYLRLKNVQLGYRIPEAISKKALIEYLRFYVSGENLLTFTNFWDGWDPEVSPAQGGQYYPQVKSIGFGVDIRF</sequence>
<comment type="caution">
    <text evidence="16">The sequence shown here is derived from an EMBL/GenBank/DDBJ whole genome shotgun (WGS) entry which is preliminary data.</text>
</comment>
<dbReference type="Pfam" id="PF00593">
    <property type="entry name" value="TonB_dep_Rec_b-barrel"/>
    <property type="match status" value="1"/>
</dbReference>
<dbReference type="PANTHER" id="PTHR30069:SF29">
    <property type="entry name" value="HEMOGLOBIN AND HEMOGLOBIN-HAPTOGLOBIN-BINDING PROTEIN 1-RELATED"/>
    <property type="match status" value="1"/>
</dbReference>
<evidence type="ECO:0000256" key="11">
    <source>
        <dbReference type="ARBA" id="ARBA00023237"/>
    </source>
</evidence>
<evidence type="ECO:0000256" key="2">
    <source>
        <dbReference type="ARBA" id="ARBA00022448"/>
    </source>
</evidence>
<dbReference type="EMBL" id="AQHW01000030">
    <property type="protein sequence ID" value="KKB46027.1"/>
    <property type="molecule type" value="Genomic_DNA"/>
</dbReference>
<dbReference type="InterPro" id="IPR000531">
    <property type="entry name" value="Beta-barrel_TonB"/>
</dbReference>
<feature type="chain" id="PRO_5002487861" evidence="14">
    <location>
        <begin position="18"/>
        <end position="1102"/>
    </location>
</feature>
<dbReference type="RefSeq" id="WP_052349816.1">
    <property type="nucleotide sequence ID" value="NZ_AUAE01000014.1"/>
</dbReference>
<keyword evidence="4" id="KW-0406">Ion transport</keyword>
<proteinExistence type="inferred from homology"/>
<dbReference type="NCBIfam" id="TIGR04057">
    <property type="entry name" value="SusC_RagA_signa"/>
    <property type="match status" value="1"/>
</dbReference>
<dbReference type="NCBIfam" id="TIGR04056">
    <property type="entry name" value="OMP_RagA_SusC"/>
    <property type="match status" value="1"/>
</dbReference>